<feature type="region of interest" description="Disordered" evidence="1">
    <location>
        <begin position="99"/>
        <end position="126"/>
    </location>
</feature>
<organism evidence="2 3">
    <name type="scientific">Streptomyces filipinensis</name>
    <dbReference type="NCBI Taxonomy" id="66887"/>
    <lineage>
        <taxon>Bacteria</taxon>
        <taxon>Bacillati</taxon>
        <taxon>Actinomycetota</taxon>
        <taxon>Actinomycetes</taxon>
        <taxon>Kitasatosporales</taxon>
        <taxon>Streptomycetaceae</taxon>
        <taxon>Streptomyces</taxon>
    </lineage>
</organism>
<dbReference type="Proteomes" id="UP000618795">
    <property type="component" value="Unassembled WGS sequence"/>
</dbReference>
<keyword evidence="3" id="KW-1185">Reference proteome</keyword>
<proteinExistence type="predicted"/>
<evidence type="ECO:0000313" key="3">
    <source>
        <dbReference type="Proteomes" id="UP000618795"/>
    </source>
</evidence>
<reference evidence="2" key="2">
    <citation type="submission" date="2020-09" db="EMBL/GenBank/DDBJ databases">
        <authorList>
            <person name="Sun Q."/>
            <person name="Ohkuma M."/>
        </authorList>
    </citation>
    <scope>NUCLEOTIDE SEQUENCE</scope>
    <source>
        <strain evidence="2">JCM 4369</strain>
    </source>
</reference>
<name>A0A918M952_9ACTN</name>
<accession>A0A918M952</accession>
<sequence>MFVQWTQDRELHGFLPEIARGLCVPGGYPYPMNEHDERGTTMTGVDPSRLDDQQLMKELETIHRTRHDTLLYASNDALRAHNERMAQLEGEYLRRNPRRLVSAGRTREGARERGCGETASPGVPGT</sequence>
<dbReference type="AlphaFoldDB" id="A0A918M952"/>
<dbReference type="Pfam" id="PF19655">
    <property type="entry name" value="DUF6158"/>
    <property type="match status" value="1"/>
</dbReference>
<evidence type="ECO:0000313" key="2">
    <source>
        <dbReference type="EMBL" id="GGU85494.1"/>
    </source>
</evidence>
<evidence type="ECO:0000256" key="1">
    <source>
        <dbReference type="SAM" id="MobiDB-lite"/>
    </source>
</evidence>
<comment type="caution">
    <text evidence="2">The sequence shown here is derived from an EMBL/GenBank/DDBJ whole genome shotgun (WGS) entry which is preliminary data.</text>
</comment>
<reference evidence="2" key="1">
    <citation type="journal article" date="2014" name="Int. J. Syst. Evol. Microbiol.">
        <title>Complete genome sequence of Corynebacterium casei LMG S-19264T (=DSM 44701T), isolated from a smear-ripened cheese.</title>
        <authorList>
            <consortium name="US DOE Joint Genome Institute (JGI-PGF)"/>
            <person name="Walter F."/>
            <person name="Albersmeier A."/>
            <person name="Kalinowski J."/>
            <person name="Ruckert C."/>
        </authorList>
    </citation>
    <scope>NUCLEOTIDE SEQUENCE</scope>
    <source>
        <strain evidence="2">JCM 4369</strain>
    </source>
</reference>
<feature type="compositionally biased region" description="Basic and acidic residues" evidence="1">
    <location>
        <begin position="105"/>
        <end position="115"/>
    </location>
</feature>
<gene>
    <name evidence="2" type="ORF">GCM10010260_17800</name>
</gene>
<protein>
    <submittedName>
        <fullName evidence="2">Uncharacterized protein</fullName>
    </submittedName>
</protein>
<dbReference type="EMBL" id="BMTD01000003">
    <property type="protein sequence ID" value="GGU85494.1"/>
    <property type="molecule type" value="Genomic_DNA"/>
</dbReference>
<dbReference type="InterPro" id="IPR046156">
    <property type="entry name" value="DUF6158"/>
</dbReference>